<dbReference type="InterPro" id="IPR016181">
    <property type="entry name" value="Acyl_CoA_acyltransferase"/>
</dbReference>
<dbReference type="GO" id="GO:0016747">
    <property type="term" value="F:acyltransferase activity, transferring groups other than amino-acyl groups"/>
    <property type="evidence" value="ECO:0007669"/>
    <property type="project" value="InterPro"/>
</dbReference>
<dbReference type="AlphaFoldDB" id="A0A0B7K4S0"/>
<dbReference type="EMBL" id="CDPU01000016">
    <property type="protein sequence ID" value="CEO49980.1"/>
    <property type="molecule type" value="Genomic_DNA"/>
</dbReference>
<gene>
    <name evidence="2" type="ORF">BN869_000006037_1</name>
</gene>
<evidence type="ECO:0000313" key="2">
    <source>
        <dbReference type="EMBL" id="CEO49980.1"/>
    </source>
</evidence>
<sequence>MAAPAPSAREWVVVKTTLPKQPFPSLKERPEVRSARLVIRPFQTTDVVGLNELRSQPEVMQWTMQGVPDADIAATEKILALKMPPHDISNFDCAICVAETGQFIGAGGSFMRKGELGWPVFGYMFRKEAWGKGYATEFVKAFLDMWWALPREEVEVEVEKSTVPEAGETNDMRAEERLIAVTVTTNQGSQRVLDKVGMPLVKIWEEQDLHDSTAMETLYGYAAKRPLQ</sequence>
<dbReference type="Gene3D" id="3.40.630.30">
    <property type="match status" value="1"/>
</dbReference>
<organism evidence="2">
    <name type="scientific">Bionectria ochroleuca</name>
    <name type="common">Gliocladium roseum</name>
    <dbReference type="NCBI Taxonomy" id="29856"/>
    <lineage>
        <taxon>Eukaryota</taxon>
        <taxon>Fungi</taxon>
        <taxon>Dikarya</taxon>
        <taxon>Ascomycota</taxon>
        <taxon>Pezizomycotina</taxon>
        <taxon>Sordariomycetes</taxon>
        <taxon>Hypocreomycetidae</taxon>
        <taxon>Hypocreales</taxon>
        <taxon>Bionectriaceae</taxon>
        <taxon>Clonostachys</taxon>
    </lineage>
</organism>
<reference evidence="2" key="1">
    <citation type="submission" date="2015-01" db="EMBL/GenBank/DDBJ databases">
        <authorList>
            <person name="Durling Mikael"/>
        </authorList>
    </citation>
    <scope>NUCLEOTIDE SEQUENCE</scope>
</reference>
<dbReference type="PANTHER" id="PTHR43792">
    <property type="entry name" value="GNAT FAMILY, PUTATIVE (AFU_ORTHOLOGUE AFUA_3G00765)-RELATED-RELATED"/>
    <property type="match status" value="1"/>
</dbReference>
<accession>A0A0B7K4S0</accession>
<dbReference type="InterPro" id="IPR051531">
    <property type="entry name" value="N-acetyltransferase"/>
</dbReference>
<protein>
    <recommendedName>
        <fullName evidence="1">N-acetyltransferase domain-containing protein</fullName>
    </recommendedName>
</protein>
<dbReference type="SUPFAM" id="SSF55729">
    <property type="entry name" value="Acyl-CoA N-acyltransferases (Nat)"/>
    <property type="match status" value="1"/>
</dbReference>
<dbReference type="PROSITE" id="PS51186">
    <property type="entry name" value="GNAT"/>
    <property type="match status" value="1"/>
</dbReference>
<feature type="domain" description="N-acetyltransferase" evidence="1">
    <location>
        <begin position="37"/>
        <end position="220"/>
    </location>
</feature>
<proteinExistence type="predicted"/>
<dbReference type="Pfam" id="PF13302">
    <property type="entry name" value="Acetyltransf_3"/>
    <property type="match status" value="1"/>
</dbReference>
<dbReference type="PANTHER" id="PTHR43792:SF1">
    <property type="entry name" value="N-ACETYLTRANSFERASE DOMAIN-CONTAINING PROTEIN"/>
    <property type="match status" value="1"/>
</dbReference>
<dbReference type="InterPro" id="IPR000182">
    <property type="entry name" value="GNAT_dom"/>
</dbReference>
<evidence type="ECO:0000259" key="1">
    <source>
        <dbReference type="PROSITE" id="PS51186"/>
    </source>
</evidence>
<name>A0A0B7K4S0_BIOOC</name>